<dbReference type="Gene3D" id="1.10.510.10">
    <property type="entry name" value="Transferase(Phosphotransferase) domain 1"/>
    <property type="match status" value="1"/>
</dbReference>
<keyword evidence="5" id="KW-0808">Transferase</keyword>
<dbReference type="PROSITE" id="PS00109">
    <property type="entry name" value="PROTEIN_KINASE_TYR"/>
    <property type="match status" value="1"/>
</dbReference>
<sequence>MDGEQDDEELAIEYLKKHIDDLGPDIYAIPISDNSELISVSTNPEDDATMCPHYPPLQELQQLGIVQTVLRSEMQELDRLGPNVDLVSYKTNSLADKEVKPKFRNAVFKYYFHLQFYHQRWDEMNICMRLPPHPHIVPFDRLVIEELYGRKHVVGFTSLYIPGGTLDRIHENPNDNRVFKLKWLTQLTSLVDDLNLTYGIQHQDVAPRNLLVDETSDSIMLFDVNFSARIGGPLRGGDLVYRESRDDIKGVVFTLYEILTRDEHFRSIPHWNQNVSSVLDMKDWVQHPDIDYRAVLDKWLRTRKERGRLAVFTDATEYIDWPSMQGPSCFLDEITSLQGTCEDAQPSVYTTDQGDTSEEASRDVLDEDDPENQELEYDVDDCVAITTANTARPMWCVPRRKEWNNNRQVIEWERPAQAKIKEGACIFSDGKVIETSNETSTRELVEQSGIKLSAQAI</sequence>
<dbReference type="EC" id="2.7.11.1" evidence="1"/>
<keyword evidence="6" id="KW-1185">Reference proteome</keyword>
<evidence type="ECO:0000256" key="3">
    <source>
        <dbReference type="ARBA" id="ARBA00048679"/>
    </source>
</evidence>
<keyword evidence="5" id="KW-0418">Kinase</keyword>
<evidence type="ECO:0000313" key="6">
    <source>
        <dbReference type="Proteomes" id="UP000078559"/>
    </source>
</evidence>
<accession>A0A194W149</accession>
<evidence type="ECO:0000256" key="1">
    <source>
        <dbReference type="ARBA" id="ARBA00012513"/>
    </source>
</evidence>
<comment type="catalytic activity">
    <reaction evidence="3">
        <text>L-seryl-[protein] + ATP = O-phospho-L-seryl-[protein] + ADP + H(+)</text>
        <dbReference type="Rhea" id="RHEA:17989"/>
        <dbReference type="Rhea" id="RHEA-COMP:9863"/>
        <dbReference type="Rhea" id="RHEA-COMP:11604"/>
        <dbReference type="ChEBI" id="CHEBI:15378"/>
        <dbReference type="ChEBI" id="CHEBI:29999"/>
        <dbReference type="ChEBI" id="CHEBI:30616"/>
        <dbReference type="ChEBI" id="CHEBI:83421"/>
        <dbReference type="ChEBI" id="CHEBI:456216"/>
        <dbReference type="EC" id="2.7.11.1"/>
    </reaction>
</comment>
<dbReference type="EMBL" id="CM003103">
    <property type="protein sequence ID" value="KUI70246.1"/>
    <property type="molecule type" value="Genomic_DNA"/>
</dbReference>
<evidence type="ECO:0000256" key="4">
    <source>
        <dbReference type="SAM" id="MobiDB-lite"/>
    </source>
</evidence>
<gene>
    <name evidence="5" type="ORF">VM1G_06348</name>
</gene>
<reference evidence="5" key="1">
    <citation type="submission" date="2014-12" db="EMBL/GenBank/DDBJ databases">
        <title>Genome Sequence of Valsa Canker Pathogens Uncovers a Specific Adaption of Colonization on Woody Bark.</title>
        <authorList>
            <person name="Yin Z."/>
            <person name="Liu H."/>
            <person name="Gao X."/>
            <person name="Li Z."/>
            <person name="Song N."/>
            <person name="Ke X."/>
            <person name="Dai Q."/>
            <person name="Wu Y."/>
            <person name="Sun Y."/>
            <person name="Xu J.-R."/>
            <person name="Kang Z.K."/>
            <person name="Wang L."/>
            <person name="Huang L."/>
        </authorList>
    </citation>
    <scope>NUCLEOTIDE SEQUENCE [LARGE SCALE GENOMIC DNA]</scope>
    <source>
        <strain evidence="5">03-8</strain>
    </source>
</reference>
<dbReference type="InterPro" id="IPR011009">
    <property type="entry name" value="Kinase-like_dom_sf"/>
</dbReference>
<dbReference type="OrthoDB" id="4062651at2759"/>
<feature type="region of interest" description="Disordered" evidence="4">
    <location>
        <begin position="345"/>
        <end position="371"/>
    </location>
</feature>
<organism evidence="5 6">
    <name type="scientific">Cytospora mali</name>
    <name type="common">Apple Valsa canker fungus</name>
    <name type="synonym">Valsa mali</name>
    <dbReference type="NCBI Taxonomy" id="578113"/>
    <lineage>
        <taxon>Eukaryota</taxon>
        <taxon>Fungi</taxon>
        <taxon>Dikarya</taxon>
        <taxon>Ascomycota</taxon>
        <taxon>Pezizomycotina</taxon>
        <taxon>Sordariomycetes</taxon>
        <taxon>Sordariomycetidae</taxon>
        <taxon>Diaporthales</taxon>
        <taxon>Cytosporaceae</taxon>
        <taxon>Cytospora</taxon>
    </lineage>
</organism>
<protein>
    <recommendedName>
        <fullName evidence="1">non-specific serine/threonine protein kinase</fullName>
        <ecNumber evidence="1">2.7.11.1</ecNumber>
    </recommendedName>
</protein>
<evidence type="ECO:0000313" key="5">
    <source>
        <dbReference type="EMBL" id="KUI70246.1"/>
    </source>
</evidence>
<dbReference type="InterPro" id="IPR008266">
    <property type="entry name" value="Tyr_kinase_AS"/>
</dbReference>
<dbReference type="SUPFAM" id="SSF56112">
    <property type="entry name" value="Protein kinase-like (PK-like)"/>
    <property type="match status" value="1"/>
</dbReference>
<proteinExistence type="predicted"/>
<dbReference type="Proteomes" id="UP000078559">
    <property type="component" value="Chromosome 6"/>
</dbReference>
<comment type="catalytic activity">
    <reaction evidence="2">
        <text>L-threonyl-[protein] + ATP = O-phospho-L-threonyl-[protein] + ADP + H(+)</text>
        <dbReference type="Rhea" id="RHEA:46608"/>
        <dbReference type="Rhea" id="RHEA-COMP:11060"/>
        <dbReference type="Rhea" id="RHEA-COMP:11605"/>
        <dbReference type="ChEBI" id="CHEBI:15378"/>
        <dbReference type="ChEBI" id="CHEBI:30013"/>
        <dbReference type="ChEBI" id="CHEBI:30616"/>
        <dbReference type="ChEBI" id="CHEBI:61977"/>
        <dbReference type="ChEBI" id="CHEBI:456216"/>
        <dbReference type="EC" id="2.7.11.1"/>
    </reaction>
</comment>
<evidence type="ECO:0000256" key="2">
    <source>
        <dbReference type="ARBA" id="ARBA00047899"/>
    </source>
</evidence>
<dbReference type="AlphaFoldDB" id="A0A194W149"/>
<dbReference type="GO" id="GO:0004674">
    <property type="term" value="F:protein serine/threonine kinase activity"/>
    <property type="evidence" value="ECO:0007669"/>
    <property type="project" value="UniProtKB-EC"/>
</dbReference>
<name>A0A194W149_CYTMA</name>